<comment type="caution">
    <text evidence="8">The sequence shown here is derived from an EMBL/GenBank/DDBJ whole genome shotgun (WGS) entry which is preliminary data.</text>
</comment>
<dbReference type="Gene3D" id="1.25.40.390">
    <property type="match status" value="1"/>
</dbReference>
<feature type="domain" description="SusD-like N-terminal" evidence="7">
    <location>
        <begin position="62"/>
        <end position="207"/>
    </location>
</feature>
<dbReference type="RefSeq" id="WP_200584724.1">
    <property type="nucleotide sequence ID" value="NZ_JAEHFY010000003.1"/>
</dbReference>
<keyword evidence="4" id="KW-0472">Membrane</keyword>
<protein>
    <submittedName>
        <fullName evidence="8">RagB/SusD family nutrient uptake outer membrane protein</fullName>
    </submittedName>
</protein>
<evidence type="ECO:0000259" key="7">
    <source>
        <dbReference type="Pfam" id="PF14322"/>
    </source>
</evidence>
<dbReference type="SUPFAM" id="SSF48452">
    <property type="entry name" value="TPR-like"/>
    <property type="match status" value="1"/>
</dbReference>
<keyword evidence="3" id="KW-0732">Signal</keyword>
<accession>A0ABS1BGG8</accession>
<keyword evidence="9" id="KW-1185">Reference proteome</keyword>
<sequence>MKKQIILLLTVIFISACEKSLDRFPIDNPSSATFFSTQQEMELAANGLYNISYLNDDSETWSDNMWQRSGGGNFIIHGASDSQTSFFSDTWTNSYKAIYRSNAILENLNKPTSFDPAVKSRIEGEARFIRGYNYCQLAIHFGNVPLITTSLSIEEAKNVMQNTRAEVLKFAFDDLDKAADLLPKNYPTGIKRFTKGAALAIKARFALYDQQYDVAEIATKAVMDLNIYNLYPSYRDLFLKAGETSSEIILSLPRSAAYNVDYDIQYTISRNAGGYASNIPTLALIDSYECTDGKTIDKSPLYNPKDPFTNRDPRLKATIVMPGDKWLGYIFQNNPDIKTVLNYNTNKLVNNNDNNTVNLFASYTGYLFKKFISDDIALDYKNVDLDKIYVRYADILLMYAEAKIEQNKIDASVLATINMVRARAYQVNPSQVSLYPAVTTTDQTVLRKILRRERRVEFVYEGLRYRDILRWKLAPKVFNRTIYGYPLDKSDWPFVQTPVFDDDDIPSYSSFGSKLRVLDVTSFDINKHYIWPIPYGELILDKNLKQADNW</sequence>
<comment type="similarity">
    <text evidence="2">Belongs to the SusD family.</text>
</comment>
<dbReference type="Pfam" id="PF07980">
    <property type="entry name" value="SusD_RagB"/>
    <property type="match status" value="1"/>
</dbReference>
<evidence type="ECO:0000259" key="6">
    <source>
        <dbReference type="Pfam" id="PF07980"/>
    </source>
</evidence>
<dbReference type="InterPro" id="IPR012944">
    <property type="entry name" value="SusD_RagB_dom"/>
</dbReference>
<comment type="subcellular location">
    <subcellularLocation>
        <location evidence="1">Cell outer membrane</location>
    </subcellularLocation>
</comment>
<dbReference type="InterPro" id="IPR011990">
    <property type="entry name" value="TPR-like_helical_dom_sf"/>
</dbReference>
<dbReference type="PROSITE" id="PS51257">
    <property type="entry name" value="PROKAR_LIPOPROTEIN"/>
    <property type="match status" value="1"/>
</dbReference>
<dbReference type="EMBL" id="JAEHFY010000003">
    <property type="protein sequence ID" value="MBK0381943.1"/>
    <property type="molecule type" value="Genomic_DNA"/>
</dbReference>
<keyword evidence="5" id="KW-0998">Cell outer membrane</keyword>
<dbReference type="Proteomes" id="UP000660024">
    <property type="component" value="Unassembled WGS sequence"/>
</dbReference>
<evidence type="ECO:0000256" key="1">
    <source>
        <dbReference type="ARBA" id="ARBA00004442"/>
    </source>
</evidence>
<feature type="domain" description="RagB/SusD" evidence="6">
    <location>
        <begin position="254"/>
        <end position="550"/>
    </location>
</feature>
<reference evidence="8 9" key="1">
    <citation type="submission" date="2020-12" db="EMBL/GenBank/DDBJ databases">
        <title>Bacterial novel species Pedobacter sp. SD-b isolated from soil.</title>
        <authorList>
            <person name="Jung H.-Y."/>
        </authorList>
    </citation>
    <scope>NUCLEOTIDE SEQUENCE [LARGE SCALE GENOMIC DNA]</scope>
    <source>
        <strain evidence="8 9">SD-b</strain>
    </source>
</reference>
<dbReference type="Pfam" id="PF14322">
    <property type="entry name" value="SusD-like_3"/>
    <property type="match status" value="1"/>
</dbReference>
<proteinExistence type="inferred from homology"/>
<evidence type="ECO:0000313" key="9">
    <source>
        <dbReference type="Proteomes" id="UP000660024"/>
    </source>
</evidence>
<evidence type="ECO:0000256" key="5">
    <source>
        <dbReference type="ARBA" id="ARBA00023237"/>
    </source>
</evidence>
<gene>
    <name evidence="8" type="ORF">I5M32_03140</name>
</gene>
<evidence type="ECO:0000313" key="8">
    <source>
        <dbReference type="EMBL" id="MBK0381943.1"/>
    </source>
</evidence>
<evidence type="ECO:0000256" key="4">
    <source>
        <dbReference type="ARBA" id="ARBA00023136"/>
    </source>
</evidence>
<evidence type="ECO:0000256" key="3">
    <source>
        <dbReference type="ARBA" id="ARBA00022729"/>
    </source>
</evidence>
<name>A0ABS1BGG8_9SPHI</name>
<organism evidence="8 9">
    <name type="scientific">Pedobacter segetis</name>
    <dbReference type="NCBI Taxonomy" id="2793069"/>
    <lineage>
        <taxon>Bacteria</taxon>
        <taxon>Pseudomonadati</taxon>
        <taxon>Bacteroidota</taxon>
        <taxon>Sphingobacteriia</taxon>
        <taxon>Sphingobacteriales</taxon>
        <taxon>Sphingobacteriaceae</taxon>
        <taxon>Pedobacter</taxon>
    </lineage>
</organism>
<evidence type="ECO:0000256" key="2">
    <source>
        <dbReference type="ARBA" id="ARBA00006275"/>
    </source>
</evidence>
<dbReference type="InterPro" id="IPR033985">
    <property type="entry name" value="SusD-like_N"/>
</dbReference>